<feature type="compositionally biased region" description="Acidic residues" evidence="1">
    <location>
        <begin position="254"/>
        <end position="267"/>
    </location>
</feature>
<dbReference type="OrthoDB" id="5138418at2759"/>
<reference evidence="2" key="1">
    <citation type="journal article" date="2021" name="IMA Fungus">
        <title>Genomic characterization of three marine fungi, including Emericellopsis atlantica sp. nov. with signatures of a generalist lifestyle and marine biomass degradation.</title>
        <authorList>
            <person name="Hagestad O.C."/>
            <person name="Hou L."/>
            <person name="Andersen J.H."/>
            <person name="Hansen E.H."/>
            <person name="Altermark B."/>
            <person name="Li C."/>
            <person name="Kuhnert E."/>
            <person name="Cox R.J."/>
            <person name="Crous P.W."/>
            <person name="Spatafora J.W."/>
            <person name="Lail K."/>
            <person name="Amirebrahimi M."/>
            <person name="Lipzen A."/>
            <person name="Pangilinan J."/>
            <person name="Andreopoulos W."/>
            <person name="Hayes R.D."/>
            <person name="Ng V."/>
            <person name="Grigoriev I.V."/>
            <person name="Jackson S.A."/>
            <person name="Sutton T.D.S."/>
            <person name="Dobson A.D.W."/>
            <person name="Rama T."/>
        </authorList>
    </citation>
    <scope>NUCLEOTIDE SEQUENCE</scope>
    <source>
        <strain evidence="2">TRa3180A</strain>
    </source>
</reference>
<feature type="compositionally biased region" description="Polar residues" evidence="1">
    <location>
        <begin position="355"/>
        <end position="367"/>
    </location>
</feature>
<feature type="region of interest" description="Disordered" evidence="1">
    <location>
        <begin position="243"/>
        <end position="420"/>
    </location>
</feature>
<dbReference type="EMBL" id="MU253801">
    <property type="protein sequence ID" value="KAG9246522.1"/>
    <property type="molecule type" value="Genomic_DNA"/>
</dbReference>
<dbReference type="AlphaFoldDB" id="A0A9P8CH40"/>
<evidence type="ECO:0000313" key="3">
    <source>
        <dbReference type="Proteomes" id="UP000887226"/>
    </source>
</evidence>
<evidence type="ECO:0000256" key="1">
    <source>
        <dbReference type="SAM" id="MobiDB-lite"/>
    </source>
</evidence>
<feature type="compositionally biased region" description="Polar residues" evidence="1">
    <location>
        <begin position="300"/>
        <end position="311"/>
    </location>
</feature>
<feature type="compositionally biased region" description="Low complexity" evidence="1">
    <location>
        <begin position="45"/>
        <end position="64"/>
    </location>
</feature>
<protein>
    <submittedName>
        <fullName evidence="2">Uncharacterized protein</fullName>
    </submittedName>
</protein>
<feature type="compositionally biased region" description="Basic and acidic residues" evidence="1">
    <location>
        <begin position="406"/>
        <end position="420"/>
    </location>
</feature>
<keyword evidence="3" id="KW-1185">Reference proteome</keyword>
<feature type="compositionally biased region" description="Polar residues" evidence="1">
    <location>
        <begin position="386"/>
        <end position="400"/>
    </location>
</feature>
<name>A0A9P8CH40_9HELO</name>
<gene>
    <name evidence="2" type="ORF">BJ878DRAFT_277753</name>
</gene>
<feature type="compositionally biased region" description="Low complexity" evidence="1">
    <location>
        <begin position="322"/>
        <end position="353"/>
    </location>
</feature>
<evidence type="ECO:0000313" key="2">
    <source>
        <dbReference type="EMBL" id="KAG9246522.1"/>
    </source>
</evidence>
<organism evidence="2 3">
    <name type="scientific">Calycina marina</name>
    <dbReference type="NCBI Taxonomy" id="1763456"/>
    <lineage>
        <taxon>Eukaryota</taxon>
        <taxon>Fungi</taxon>
        <taxon>Dikarya</taxon>
        <taxon>Ascomycota</taxon>
        <taxon>Pezizomycotina</taxon>
        <taxon>Leotiomycetes</taxon>
        <taxon>Helotiales</taxon>
        <taxon>Pezizellaceae</taxon>
        <taxon>Calycina</taxon>
    </lineage>
</organism>
<dbReference type="Proteomes" id="UP000887226">
    <property type="component" value="Unassembled WGS sequence"/>
</dbReference>
<proteinExistence type="predicted"/>
<sequence length="469" mass="51347">MHTSPHPLPGAFSFAYLPSPKETIPPRLSGAKSHIFQPPRPRTPSTSASSSLLLTHSATSAMSTNYQHVQPTGRKRSRVDYNNGRNSPEPKHAQVPGSPQPFVNTRYLLKGGMDTPSLKAAHMYESRTDYLDAGFRRDCGLEAEEPNSMYESFLPPQLDREANGRGRPSSMRPALSSGGGWSKAAFEVVGGVVGKVWEFCKQGAFKGFHSGADKGYSITDANGFVEESESWATAKIMTNWGDERVSTPVPGQFPEDDFIPDYWDQPDDTSQRPGKRRQISGNNDEIARNWVVVQPPASERPSTPTRLSKVSASPARYGMPTASSASRRARPVASRAGPLPSNSSSRPLLSRVSHAGNTSLRSSQPASFASPRSPCGSKIPRATGSPIRNGNGRDSPSRLNSPAAREAQRRAIQNKREEAEADITMRRMDKKLKDLIRQGKEALGTKIEVEIEDDYKPVISRPKIKKWGI</sequence>
<feature type="region of interest" description="Disordered" evidence="1">
    <location>
        <begin position="157"/>
        <end position="179"/>
    </location>
</feature>
<feature type="region of interest" description="Disordered" evidence="1">
    <location>
        <begin position="1"/>
        <end position="101"/>
    </location>
</feature>
<comment type="caution">
    <text evidence="2">The sequence shown here is derived from an EMBL/GenBank/DDBJ whole genome shotgun (WGS) entry which is preliminary data.</text>
</comment>
<accession>A0A9P8CH40</accession>